<dbReference type="Proteomes" id="UP001145742">
    <property type="component" value="Unassembled WGS sequence"/>
</dbReference>
<dbReference type="PANTHER" id="PTHR33395:SF22">
    <property type="entry name" value="REVERSE TRANSCRIPTASE DOMAIN-CONTAINING PROTEIN"/>
    <property type="match status" value="1"/>
</dbReference>
<keyword evidence="2" id="KW-1185">Reference proteome</keyword>
<dbReference type="PANTHER" id="PTHR33395">
    <property type="entry name" value="TRANSCRIPTASE, PUTATIVE-RELATED-RELATED"/>
    <property type="match status" value="1"/>
</dbReference>
<accession>A0ABQ9CPQ0</accession>
<proteinExistence type="predicted"/>
<evidence type="ECO:0008006" key="3">
    <source>
        <dbReference type="Google" id="ProtNLM"/>
    </source>
</evidence>
<sequence length="215" mass="24111">MVTSQTGTEVLGTSFASGFNTDYRLRWSLCPKLEDHDCENDQLSVDPEIVQDLLLQLDPYKSMGPDEIHPRILKELMDVITKPLLMIFEWSWESGEIPADWKLENAILIFKKGKKKDPGNYRPVSLTTEPGKVMEKIILGSIEKHVKPNAVIGHSQGVFMKGKSCLTNLISFYDKVTHVVQITHSSWLGFMNEVLGRALPTLAATVLVAKKADTE</sequence>
<reference evidence="1" key="1">
    <citation type="submission" date="2019-10" db="EMBL/GenBank/DDBJ databases">
        <authorList>
            <person name="Soares A.E.R."/>
            <person name="Aleixo A."/>
            <person name="Schneider P."/>
            <person name="Miyaki C.Y."/>
            <person name="Schneider M.P."/>
            <person name="Mello C."/>
            <person name="Vasconcelos A.T.R."/>
        </authorList>
    </citation>
    <scope>NUCLEOTIDE SEQUENCE</scope>
    <source>
        <tissue evidence="1">Muscle</tissue>
    </source>
</reference>
<protein>
    <recommendedName>
        <fullName evidence="3">Rna-directed dna polymerase from mobile element jockey-like</fullName>
    </recommendedName>
</protein>
<dbReference type="EMBL" id="WHWB01036195">
    <property type="protein sequence ID" value="KAJ7400850.1"/>
    <property type="molecule type" value="Genomic_DNA"/>
</dbReference>
<gene>
    <name evidence="1" type="ORF">WISP_00193</name>
</gene>
<evidence type="ECO:0000313" key="2">
    <source>
        <dbReference type="Proteomes" id="UP001145742"/>
    </source>
</evidence>
<organism evidence="1 2">
    <name type="scientific">Willisornis vidua</name>
    <name type="common">Xingu scale-backed antbird</name>
    <dbReference type="NCBI Taxonomy" id="1566151"/>
    <lineage>
        <taxon>Eukaryota</taxon>
        <taxon>Metazoa</taxon>
        <taxon>Chordata</taxon>
        <taxon>Craniata</taxon>
        <taxon>Vertebrata</taxon>
        <taxon>Euteleostomi</taxon>
        <taxon>Archelosauria</taxon>
        <taxon>Archosauria</taxon>
        <taxon>Dinosauria</taxon>
        <taxon>Saurischia</taxon>
        <taxon>Theropoda</taxon>
        <taxon>Coelurosauria</taxon>
        <taxon>Aves</taxon>
        <taxon>Neognathae</taxon>
        <taxon>Neoaves</taxon>
        <taxon>Telluraves</taxon>
        <taxon>Australaves</taxon>
        <taxon>Passeriformes</taxon>
        <taxon>Thamnophilidae</taxon>
        <taxon>Willisornis</taxon>
    </lineage>
</organism>
<evidence type="ECO:0000313" key="1">
    <source>
        <dbReference type="EMBL" id="KAJ7400850.1"/>
    </source>
</evidence>
<name>A0ABQ9CPQ0_9PASS</name>
<comment type="caution">
    <text evidence="1">The sequence shown here is derived from an EMBL/GenBank/DDBJ whole genome shotgun (WGS) entry which is preliminary data.</text>
</comment>